<proteinExistence type="inferred from homology"/>
<evidence type="ECO:0000256" key="2">
    <source>
        <dbReference type="SAM" id="SignalP"/>
    </source>
</evidence>
<organism evidence="3 4">
    <name type="scientific">Perkinsus olseni</name>
    <name type="common">Perkinsus atlanticus</name>
    <dbReference type="NCBI Taxonomy" id="32597"/>
    <lineage>
        <taxon>Eukaryota</taxon>
        <taxon>Sar</taxon>
        <taxon>Alveolata</taxon>
        <taxon>Perkinsozoa</taxon>
        <taxon>Perkinsea</taxon>
        <taxon>Perkinsida</taxon>
        <taxon>Perkinsidae</taxon>
        <taxon>Perkinsus</taxon>
    </lineage>
</organism>
<dbReference type="OrthoDB" id="443318at2759"/>
<comment type="caution">
    <text evidence="3">The sequence shown here is derived from an EMBL/GenBank/DDBJ whole genome shotgun (WGS) entry which is preliminary data.</text>
</comment>
<keyword evidence="2" id="KW-0732">Signal</keyword>
<evidence type="ECO:0008006" key="5">
    <source>
        <dbReference type="Google" id="ProtNLM"/>
    </source>
</evidence>
<dbReference type="EMBL" id="JABANP010000124">
    <property type="protein sequence ID" value="KAF4689447.1"/>
    <property type="molecule type" value="Genomic_DNA"/>
</dbReference>
<dbReference type="Pfam" id="PF00450">
    <property type="entry name" value="Peptidase_S10"/>
    <property type="match status" value="2"/>
</dbReference>
<accession>A0A7J6P0U4</accession>
<evidence type="ECO:0000313" key="4">
    <source>
        <dbReference type="Proteomes" id="UP000541610"/>
    </source>
</evidence>
<comment type="similarity">
    <text evidence="1">Belongs to the peptidase S10 family.</text>
</comment>
<dbReference type="InterPro" id="IPR001563">
    <property type="entry name" value="Peptidase_S10"/>
</dbReference>
<dbReference type="AlphaFoldDB" id="A0A7J6P0U4"/>
<dbReference type="GO" id="GO:0004185">
    <property type="term" value="F:serine-type carboxypeptidase activity"/>
    <property type="evidence" value="ECO:0007669"/>
    <property type="project" value="InterPro"/>
</dbReference>
<feature type="chain" id="PRO_5029640196" description="Thymus-specific serine protease" evidence="2">
    <location>
        <begin position="25"/>
        <end position="292"/>
    </location>
</feature>
<evidence type="ECO:0000313" key="3">
    <source>
        <dbReference type="EMBL" id="KAF4689447.1"/>
    </source>
</evidence>
<dbReference type="GO" id="GO:0006508">
    <property type="term" value="P:proteolysis"/>
    <property type="evidence" value="ECO:0007669"/>
    <property type="project" value="InterPro"/>
</dbReference>
<feature type="signal peptide" evidence="2">
    <location>
        <begin position="1"/>
        <end position="24"/>
    </location>
</feature>
<sequence length="292" mass="31938">MTTAPIREAITLWILLSLPPTALSIANLSALSDARQARMLAGERTLCPYSTGTFYAAIQADKDPGTAPTFMYFEGGPGGSSLTAALRMNGPCIRDYDTGNLRLNHRLRGESPLAMLAARLAAKPQPQVHIVGVMLVSGVVSPIDIYRGAVHMADVRNLLPKEELSFLEAFYAETTGLFQDIENDCGPSTIYDVRVPSGQEKTKYVLKSRPVYNAYNKYTAYDTTYFVTSLLDKGLKVLVMNGDQDYISNIGGTETWVLNLKGADKYGEKLRGVLKTEFSNNTSSLIQAALLY</sequence>
<dbReference type="InterPro" id="IPR029058">
    <property type="entry name" value="AB_hydrolase_fold"/>
</dbReference>
<evidence type="ECO:0000256" key="1">
    <source>
        <dbReference type="ARBA" id="ARBA00009431"/>
    </source>
</evidence>
<reference evidence="3 4" key="1">
    <citation type="submission" date="2020-04" db="EMBL/GenBank/DDBJ databases">
        <title>Perkinsus olseni comparative genomics.</title>
        <authorList>
            <person name="Bogema D.R."/>
        </authorList>
    </citation>
    <scope>NUCLEOTIDE SEQUENCE [LARGE SCALE GENOMIC DNA]</scope>
    <source>
        <strain evidence="3">00978-12</strain>
    </source>
</reference>
<dbReference type="Proteomes" id="UP000541610">
    <property type="component" value="Unassembled WGS sequence"/>
</dbReference>
<name>A0A7J6P0U4_PEROL</name>
<gene>
    <name evidence="3" type="ORF">FOZ60_001632</name>
</gene>
<protein>
    <recommendedName>
        <fullName evidence="5">Thymus-specific serine protease</fullName>
    </recommendedName>
</protein>
<dbReference type="SUPFAM" id="SSF53474">
    <property type="entry name" value="alpha/beta-Hydrolases"/>
    <property type="match status" value="1"/>
</dbReference>
<dbReference type="Gene3D" id="3.40.50.1820">
    <property type="entry name" value="alpha/beta hydrolase"/>
    <property type="match status" value="2"/>
</dbReference>